<dbReference type="AlphaFoldDB" id="A0AAV2H8D3"/>
<gene>
    <name evidence="2" type="ORF">GSLYS_00002566001</name>
</gene>
<keyword evidence="3" id="KW-1185">Reference proteome</keyword>
<organism evidence="2 3">
    <name type="scientific">Lymnaea stagnalis</name>
    <name type="common">Great pond snail</name>
    <name type="synonym">Helix stagnalis</name>
    <dbReference type="NCBI Taxonomy" id="6523"/>
    <lineage>
        <taxon>Eukaryota</taxon>
        <taxon>Metazoa</taxon>
        <taxon>Spiralia</taxon>
        <taxon>Lophotrochozoa</taxon>
        <taxon>Mollusca</taxon>
        <taxon>Gastropoda</taxon>
        <taxon>Heterobranchia</taxon>
        <taxon>Euthyneura</taxon>
        <taxon>Panpulmonata</taxon>
        <taxon>Hygrophila</taxon>
        <taxon>Lymnaeoidea</taxon>
        <taxon>Lymnaeidae</taxon>
        <taxon>Lymnaea</taxon>
    </lineage>
</organism>
<keyword evidence="1" id="KW-0472">Membrane</keyword>
<feature type="non-terminal residue" evidence="2">
    <location>
        <position position="1"/>
    </location>
</feature>
<feature type="transmembrane region" description="Helical" evidence="1">
    <location>
        <begin position="34"/>
        <end position="58"/>
    </location>
</feature>
<keyword evidence="1" id="KW-0812">Transmembrane</keyword>
<evidence type="ECO:0000256" key="1">
    <source>
        <dbReference type="SAM" id="Phobius"/>
    </source>
</evidence>
<comment type="caution">
    <text evidence="2">The sequence shown here is derived from an EMBL/GenBank/DDBJ whole genome shotgun (WGS) entry which is preliminary data.</text>
</comment>
<proteinExistence type="predicted"/>
<evidence type="ECO:0000313" key="2">
    <source>
        <dbReference type="EMBL" id="CAL1528396.1"/>
    </source>
</evidence>
<evidence type="ECO:0000313" key="3">
    <source>
        <dbReference type="Proteomes" id="UP001497497"/>
    </source>
</evidence>
<sequence>KHFTQYILIIDNGISPGLNYTFSIEEGIINTSRVITLVVSLVAAIIFATGLCLCYVWCCLKRKAFFLDENRIKSPRLSENGNIEERQVDSIEGNSAADVESVQYSVVNKGRKRNYDVLDRL</sequence>
<accession>A0AAV2H8D3</accession>
<protein>
    <submittedName>
        <fullName evidence="2">Uncharacterized protein</fullName>
    </submittedName>
</protein>
<dbReference type="Proteomes" id="UP001497497">
    <property type="component" value="Unassembled WGS sequence"/>
</dbReference>
<dbReference type="EMBL" id="CAXITT010000032">
    <property type="protein sequence ID" value="CAL1528396.1"/>
    <property type="molecule type" value="Genomic_DNA"/>
</dbReference>
<name>A0AAV2H8D3_LYMST</name>
<reference evidence="2 3" key="1">
    <citation type="submission" date="2024-04" db="EMBL/GenBank/DDBJ databases">
        <authorList>
            <consortium name="Genoscope - CEA"/>
            <person name="William W."/>
        </authorList>
    </citation>
    <scope>NUCLEOTIDE SEQUENCE [LARGE SCALE GENOMIC DNA]</scope>
</reference>
<keyword evidence="1" id="KW-1133">Transmembrane helix</keyword>